<dbReference type="PANTHER" id="PTHR30399:SF1">
    <property type="entry name" value="UTP PYROPHOSPHATASE"/>
    <property type="match status" value="1"/>
</dbReference>
<keyword evidence="3" id="KW-1185">Reference proteome</keyword>
<accession>A0AAJ4A277</accession>
<evidence type="ECO:0000259" key="1">
    <source>
        <dbReference type="Pfam" id="PF01863"/>
    </source>
</evidence>
<dbReference type="Proteomes" id="UP000326061">
    <property type="component" value="Chromosome"/>
</dbReference>
<proteinExistence type="predicted"/>
<protein>
    <submittedName>
        <fullName evidence="2">M48 family metallopeptidase</fullName>
    </submittedName>
</protein>
<feature type="domain" description="YgjP-like metallopeptidase" evidence="1">
    <location>
        <begin position="26"/>
        <end position="153"/>
    </location>
</feature>
<evidence type="ECO:0000313" key="3">
    <source>
        <dbReference type="Proteomes" id="UP000326061"/>
    </source>
</evidence>
<gene>
    <name evidence="2" type="ORF">FJR47_00625</name>
</gene>
<dbReference type="AlphaFoldDB" id="A0AAJ4A277"/>
<dbReference type="Gene3D" id="3.30.2010.10">
    <property type="entry name" value="Metalloproteases ('zincins'), catalytic domain"/>
    <property type="match status" value="1"/>
</dbReference>
<sequence length="170" mass="20011">MDSLKYINHYSETTKKQVLELIKQEKLGQYLKKKYANSHAIKTDKALFAYVNELKNAHMKKVAPLSKVLYDGKINIIHNALGTHHFISRVQGSKLKSKNEIRIATMFKNTPLEFLEMIVVHELAHFKEKEHNKAFYSLCEYMQPSYHQVEFDLRLYLTHMDIKGKIEKWG</sequence>
<dbReference type="PANTHER" id="PTHR30399">
    <property type="entry name" value="UNCHARACTERIZED PROTEIN YGJP"/>
    <property type="match status" value="1"/>
</dbReference>
<dbReference type="Pfam" id="PF01863">
    <property type="entry name" value="YgjP-like"/>
    <property type="match status" value="1"/>
</dbReference>
<dbReference type="InterPro" id="IPR053136">
    <property type="entry name" value="UTP_pyrophosphatase-like"/>
</dbReference>
<organism evidence="2 3">
    <name type="scientific">Sulfurimonas xiamenensis</name>
    <dbReference type="NCBI Taxonomy" id="2590021"/>
    <lineage>
        <taxon>Bacteria</taxon>
        <taxon>Pseudomonadati</taxon>
        <taxon>Campylobacterota</taxon>
        <taxon>Epsilonproteobacteria</taxon>
        <taxon>Campylobacterales</taxon>
        <taxon>Sulfurimonadaceae</taxon>
        <taxon>Sulfurimonas</taxon>
    </lineage>
</organism>
<reference evidence="3" key="1">
    <citation type="submission" date="2019-06" db="EMBL/GenBank/DDBJ databases">
        <title>Sulfurimonas gotlandica sp. nov., a chemoautotrophic and psychrotolerant epsilonproteobacterium isolated from a pelagic redoxcline, and an emended description of the genus Sulfurimonas.</title>
        <authorList>
            <person name="Wang S."/>
            <person name="Jiang L."/>
            <person name="Shao Z."/>
        </authorList>
    </citation>
    <scope>NUCLEOTIDE SEQUENCE [LARGE SCALE GENOMIC DNA]</scope>
    <source>
        <strain evidence="3">1-1N</strain>
    </source>
</reference>
<dbReference type="InterPro" id="IPR002725">
    <property type="entry name" value="YgjP-like_metallopeptidase"/>
</dbReference>
<dbReference type="CDD" id="cd07344">
    <property type="entry name" value="M48_yhfN_like"/>
    <property type="match status" value="1"/>
</dbReference>
<name>A0AAJ4A277_9BACT</name>
<dbReference type="KEGG" id="suln:FJR47_00625"/>
<dbReference type="RefSeq" id="WP_152298570.1">
    <property type="nucleotide sequence ID" value="NZ_CP041166.1"/>
</dbReference>
<dbReference type="EMBL" id="CP041166">
    <property type="protein sequence ID" value="QFR42499.1"/>
    <property type="molecule type" value="Genomic_DNA"/>
</dbReference>
<evidence type="ECO:0000313" key="2">
    <source>
        <dbReference type="EMBL" id="QFR42499.1"/>
    </source>
</evidence>